<reference evidence="2" key="2">
    <citation type="submission" date="2018-04" db="EMBL/GenBank/DDBJ databases">
        <title>OnivRS2 (Oryza nivara Reference Sequence Version 2).</title>
        <authorList>
            <person name="Zhang J."/>
            <person name="Kudrna D."/>
            <person name="Lee S."/>
            <person name="Talag J."/>
            <person name="Rajasekar S."/>
            <person name="Welchert J."/>
            <person name="Hsing Y.-I."/>
            <person name="Wing R.A."/>
        </authorList>
    </citation>
    <scope>NUCLEOTIDE SEQUENCE [LARGE SCALE GENOMIC DNA]</scope>
    <source>
        <strain evidence="2">SL10</strain>
    </source>
</reference>
<evidence type="ECO:0000313" key="3">
    <source>
        <dbReference type="Proteomes" id="UP000006591"/>
    </source>
</evidence>
<organism evidence="2">
    <name type="scientific">Oryza nivara</name>
    <name type="common">Indian wild rice</name>
    <name type="synonym">Oryza sativa f. spontanea</name>
    <dbReference type="NCBI Taxonomy" id="4536"/>
    <lineage>
        <taxon>Eukaryota</taxon>
        <taxon>Viridiplantae</taxon>
        <taxon>Streptophyta</taxon>
        <taxon>Embryophyta</taxon>
        <taxon>Tracheophyta</taxon>
        <taxon>Spermatophyta</taxon>
        <taxon>Magnoliopsida</taxon>
        <taxon>Liliopsida</taxon>
        <taxon>Poales</taxon>
        <taxon>Poaceae</taxon>
        <taxon>BOP clade</taxon>
        <taxon>Oryzoideae</taxon>
        <taxon>Oryzeae</taxon>
        <taxon>Oryzinae</taxon>
        <taxon>Oryza</taxon>
    </lineage>
</organism>
<feature type="region of interest" description="Disordered" evidence="1">
    <location>
        <begin position="26"/>
        <end position="102"/>
    </location>
</feature>
<proteinExistence type="predicted"/>
<dbReference type="Proteomes" id="UP000006591">
    <property type="component" value="Chromosome 7"/>
</dbReference>
<dbReference type="AlphaFoldDB" id="A0A0E0I619"/>
<dbReference type="EnsemblPlants" id="ONIVA07G27020.1">
    <property type="protein sequence ID" value="ONIVA07G27020.1"/>
    <property type="gene ID" value="ONIVA07G27020"/>
</dbReference>
<evidence type="ECO:0000313" key="2">
    <source>
        <dbReference type="EnsemblPlants" id="ONIVA07G27020.1"/>
    </source>
</evidence>
<dbReference type="HOGENOM" id="CLU_2281992_0_0_1"/>
<sequence>MEAATTSVKVFTTADLIRMVIGRAADDAKGGGVGGAGAHPAKGPRRLQRGVEGGDDGDPEKSPWRHEATSAMATKASSAAAARSTKTIPSRPLSPPCAGQPL</sequence>
<feature type="compositionally biased region" description="Low complexity" evidence="1">
    <location>
        <begin position="69"/>
        <end position="87"/>
    </location>
</feature>
<evidence type="ECO:0000256" key="1">
    <source>
        <dbReference type="SAM" id="MobiDB-lite"/>
    </source>
</evidence>
<accession>A0A0E0I619</accession>
<protein>
    <submittedName>
        <fullName evidence="2">Uncharacterized protein</fullName>
    </submittedName>
</protein>
<keyword evidence="3" id="KW-1185">Reference proteome</keyword>
<dbReference type="Gramene" id="ONIVA07G27020.1">
    <property type="protein sequence ID" value="ONIVA07G27020.1"/>
    <property type="gene ID" value="ONIVA07G27020"/>
</dbReference>
<feature type="compositionally biased region" description="Basic and acidic residues" evidence="1">
    <location>
        <begin position="59"/>
        <end position="68"/>
    </location>
</feature>
<reference evidence="2" key="1">
    <citation type="submission" date="2015-04" db="UniProtKB">
        <authorList>
            <consortium name="EnsemblPlants"/>
        </authorList>
    </citation>
    <scope>IDENTIFICATION</scope>
    <source>
        <strain evidence="2">SL10</strain>
    </source>
</reference>
<name>A0A0E0I619_ORYNI</name>